<feature type="compositionally biased region" description="Low complexity" evidence="3">
    <location>
        <begin position="259"/>
        <end position="276"/>
    </location>
</feature>
<feature type="domain" description="Ubiquitin fusion degradation protein UFD1 N-terminal subdomain 2" evidence="5">
    <location>
        <begin position="123"/>
        <end position="198"/>
    </location>
</feature>
<dbReference type="InterPro" id="IPR055418">
    <property type="entry name" value="UFD1_N2"/>
</dbReference>
<dbReference type="PANTHER" id="PTHR12555">
    <property type="entry name" value="UBIQUITIN FUSION DEGRADATON PROTEIN 1"/>
    <property type="match status" value="1"/>
</dbReference>
<dbReference type="GO" id="GO:0031593">
    <property type="term" value="F:polyubiquitin modification-dependent protein binding"/>
    <property type="evidence" value="ECO:0007669"/>
    <property type="project" value="TreeGrafter"/>
</dbReference>
<dbReference type="Gene3D" id="3.10.330.10">
    <property type="match status" value="1"/>
</dbReference>
<comment type="similarity">
    <text evidence="1">Belongs to the UFD1 family.</text>
</comment>
<dbReference type="InterPro" id="IPR055417">
    <property type="entry name" value="UFD1_N1"/>
</dbReference>
<dbReference type="InterPro" id="IPR004854">
    <property type="entry name" value="Ufd1-like"/>
</dbReference>
<dbReference type="Gene3D" id="2.40.40.50">
    <property type="entry name" value="Ubiquitin fusion degradation protein UFD1, N-terminal domain"/>
    <property type="match status" value="1"/>
</dbReference>
<dbReference type="GO" id="GO:0036503">
    <property type="term" value="P:ERAD pathway"/>
    <property type="evidence" value="ECO:0007669"/>
    <property type="project" value="TreeGrafter"/>
</dbReference>
<accession>A0A8S1HT82</accession>
<evidence type="ECO:0000259" key="4">
    <source>
        <dbReference type="Pfam" id="PF03152"/>
    </source>
</evidence>
<evidence type="ECO:0000256" key="2">
    <source>
        <dbReference type="ARBA" id="ARBA00022786"/>
    </source>
</evidence>
<evidence type="ECO:0000313" key="7">
    <source>
        <dbReference type="Proteomes" id="UP000835052"/>
    </source>
</evidence>
<protein>
    <submittedName>
        <fullName evidence="6">Uncharacterized protein</fullName>
    </submittedName>
</protein>
<dbReference type="FunFam" id="3.10.330.10:FF:000002">
    <property type="entry name" value="ubiquitin fusion degradation protein 1 homolog"/>
    <property type="match status" value="1"/>
</dbReference>
<comment type="caution">
    <text evidence="6">The sequence shown here is derived from an EMBL/GenBank/DDBJ whole genome shotgun (WGS) entry which is preliminary data.</text>
</comment>
<dbReference type="EMBL" id="CAJGYM010000130">
    <property type="protein sequence ID" value="CAD6198580.1"/>
    <property type="molecule type" value="Genomic_DNA"/>
</dbReference>
<proteinExistence type="inferred from homology"/>
<dbReference type="AlphaFoldDB" id="A0A8S1HT82"/>
<feature type="region of interest" description="Disordered" evidence="3">
    <location>
        <begin position="318"/>
        <end position="341"/>
    </location>
</feature>
<evidence type="ECO:0000256" key="3">
    <source>
        <dbReference type="SAM" id="MobiDB-lite"/>
    </source>
</evidence>
<dbReference type="GO" id="GO:0034098">
    <property type="term" value="C:VCP-NPL4-UFD1 AAA ATPase complex"/>
    <property type="evidence" value="ECO:0007669"/>
    <property type="project" value="TreeGrafter"/>
</dbReference>
<dbReference type="Proteomes" id="UP000835052">
    <property type="component" value="Unassembled WGS sequence"/>
</dbReference>
<gene>
    <name evidence="6" type="ORF">CAUJ_LOCUS14486</name>
</gene>
<keyword evidence="7" id="KW-1185">Reference proteome</keyword>
<organism evidence="6 7">
    <name type="scientific">Caenorhabditis auriculariae</name>
    <dbReference type="NCBI Taxonomy" id="2777116"/>
    <lineage>
        <taxon>Eukaryota</taxon>
        <taxon>Metazoa</taxon>
        <taxon>Ecdysozoa</taxon>
        <taxon>Nematoda</taxon>
        <taxon>Chromadorea</taxon>
        <taxon>Rhabditida</taxon>
        <taxon>Rhabditina</taxon>
        <taxon>Rhabditomorpha</taxon>
        <taxon>Rhabditoidea</taxon>
        <taxon>Rhabditidae</taxon>
        <taxon>Peloderinae</taxon>
        <taxon>Caenorhabditis</taxon>
    </lineage>
</organism>
<feature type="region of interest" description="Disordered" evidence="3">
    <location>
        <begin position="255"/>
        <end position="276"/>
    </location>
</feature>
<dbReference type="Pfam" id="PF24842">
    <property type="entry name" value="UFD1_N2"/>
    <property type="match status" value="1"/>
</dbReference>
<dbReference type="PANTHER" id="PTHR12555:SF13">
    <property type="entry name" value="UBIQUITIN RECOGNITION FACTOR IN ER-ASSOCIATED DEGRADATION PROTEIN 1"/>
    <property type="match status" value="1"/>
</dbReference>
<reference evidence="6" key="1">
    <citation type="submission" date="2020-10" db="EMBL/GenBank/DDBJ databases">
        <authorList>
            <person name="Kikuchi T."/>
        </authorList>
    </citation>
    <scope>NUCLEOTIDE SEQUENCE</scope>
    <source>
        <strain evidence="6">NKZ352</strain>
    </source>
</reference>
<sequence length="341" mass="37279">MDDFQRWFGGGGFMRMGGVRYEEEFACHTAAYLHNATANKINEVNFGGKILLPTSALDKLLRYNIQTPMMFTVTNVEKQRVTHAGVLEFSAPEGNAIFPKWMMDQLQLREGERVQIQSISLPKATFAKLKPMSTDFLNISNPRAVLEVELRKYACLTKGDKIPTTYAGQTLEFLIVDLKPSNAVCIIECDVNLDFDAPEGYVEQPRAASTANIKPAGPSAAALAEMAASSAAVPLATSSGTATVFSGSARRLDEKKKGSSVSMSSDAGAADSGCVSPSDLPQIPPVVCNEEYQPGMISFVRYDYKRRDVLEKELKEKELKQKGEPSQLFVGTSRTLRNKAA</sequence>
<keyword evidence="2" id="KW-0833">Ubl conjugation pathway</keyword>
<feature type="domain" description="Ubiquitin fusion degradation protein UFD1 N-terminal subdomain 1" evidence="4">
    <location>
        <begin position="22"/>
        <end position="122"/>
    </location>
</feature>
<dbReference type="OrthoDB" id="422728at2759"/>
<dbReference type="Pfam" id="PF03152">
    <property type="entry name" value="UFD1_N1"/>
    <property type="match status" value="1"/>
</dbReference>
<dbReference type="GO" id="GO:0006511">
    <property type="term" value="P:ubiquitin-dependent protein catabolic process"/>
    <property type="evidence" value="ECO:0007669"/>
    <property type="project" value="InterPro"/>
</dbReference>
<dbReference type="InterPro" id="IPR042299">
    <property type="entry name" value="Ufd1-like_Nn"/>
</dbReference>
<evidence type="ECO:0000256" key="1">
    <source>
        <dbReference type="ARBA" id="ARBA00006043"/>
    </source>
</evidence>
<evidence type="ECO:0000259" key="5">
    <source>
        <dbReference type="Pfam" id="PF24842"/>
    </source>
</evidence>
<name>A0A8S1HT82_9PELO</name>
<evidence type="ECO:0000313" key="6">
    <source>
        <dbReference type="EMBL" id="CAD6198580.1"/>
    </source>
</evidence>